<dbReference type="OrthoDB" id="783096at2759"/>
<dbReference type="Gene3D" id="3.40.50.1000">
    <property type="entry name" value="HAD superfamily/HAD-like"/>
    <property type="match status" value="1"/>
</dbReference>
<gene>
    <name evidence="4" type="ORF">PISL3812_09375</name>
</gene>
<keyword evidence="1" id="KW-0378">Hydrolase</keyword>
<reference evidence="4 5" key="1">
    <citation type="submission" date="2015-04" db="EMBL/GenBank/DDBJ databases">
        <authorList>
            <person name="Syromyatnikov M.Y."/>
            <person name="Popov V.N."/>
        </authorList>
    </citation>
    <scope>NUCLEOTIDE SEQUENCE [LARGE SCALE GENOMIC DNA]</scope>
    <source>
        <strain evidence="4">WF-38-12</strain>
    </source>
</reference>
<dbReference type="CDD" id="cd07383">
    <property type="entry name" value="MPP_Dcr2"/>
    <property type="match status" value="1"/>
</dbReference>
<dbReference type="NCBIfam" id="TIGR01488">
    <property type="entry name" value="HAD-SF-IB"/>
    <property type="match status" value="1"/>
</dbReference>
<dbReference type="Pfam" id="PF00149">
    <property type="entry name" value="Metallophos"/>
    <property type="match status" value="1"/>
</dbReference>
<dbReference type="Gene3D" id="3.60.21.10">
    <property type="match status" value="1"/>
</dbReference>
<dbReference type="InterPro" id="IPR029052">
    <property type="entry name" value="Metallo-depent_PP-like"/>
</dbReference>
<dbReference type="PANTHER" id="PTHR32440:SF0">
    <property type="entry name" value="PHOSPHATASE DCR2-RELATED"/>
    <property type="match status" value="1"/>
</dbReference>
<feature type="transmembrane region" description="Helical" evidence="2">
    <location>
        <begin position="319"/>
        <end position="340"/>
    </location>
</feature>
<dbReference type="Pfam" id="PF12710">
    <property type="entry name" value="HAD"/>
    <property type="match status" value="1"/>
</dbReference>
<dbReference type="STRING" id="28573.A0A0U1M9T1"/>
<keyword evidence="5" id="KW-1185">Reference proteome</keyword>
<dbReference type="SUPFAM" id="SSF56784">
    <property type="entry name" value="HAD-like"/>
    <property type="match status" value="1"/>
</dbReference>
<name>A0A0U1M9T1_TALIS</name>
<keyword evidence="2" id="KW-0472">Membrane</keyword>
<dbReference type="EMBL" id="CVMT01000012">
    <property type="protein sequence ID" value="CRG92318.1"/>
    <property type="molecule type" value="Genomic_DNA"/>
</dbReference>
<dbReference type="Gene3D" id="3.90.1470.20">
    <property type="match status" value="1"/>
</dbReference>
<evidence type="ECO:0000256" key="1">
    <source>
        <dbReference type="ARBA" id="ARBA00022801"/>
    </source>
</evidence>
<dbReference type="Proteomes" id="UP000054383">
    <property type="component" value="Unassembled WGS sequence"/>
</dbReference>
<organism evidence="4 5">
    <name type="scientific">Talaromyces islandicus</name>
    <name type="common">Penicillium islandicum</name>
    <dbReference type="NCBI Taxonomy" id="28573"/>
    <lineage>
        <taxon>Eukaryota</taxon>
        <taxon>Fungi</taxon>
        <taxon>Dikarya</taxon>
        <taxon>Ascomycota</taxon>
        <taxon>Pezizomycotina</taxon>
        <taxon>Eurotiomycetes</taxon>
        <taxon>Eurotiomycetidae</taxon>
        <taxon>Eurotiales</taxon>
        <taxon>Trichocomaceae</taxon>
        <taxon>Talaromyces</taxon>
        <taxon>Talaromyces sect. Islandici</taxon>
    </lineage>
</organism>
<dbReference type="InterPro" id="IPR023214">
    <property type="entry name" value="HAD_sf"/>
</dbReference>
<dbReference type="PANTHER" id="PTHR32440">
    <property type="entry name" value="PHOSPHATASE DCR2-RELATED-RELATED"/>
    <property type="match status" value="1"/>
</dbReference>
<proteinExistence type="predicted"/>
<dbReference type="AlphaFoldDB" id="A0A0U1M9T1"/>
<keyword evidence="2" id="KW-1133">Transmembrane helix</keyword>
<evidence type="ECO:0000256" key="2">
    <source>
        <dbReference type="SAM" id="Phobius"/>
    </source>
</evidence>
<dbReference type="GO" id="GO:0004721">
    <property type="term" value="F:phosphoprotein phosphatase activity"/>
    <property type="evidence" value="ECO:0007669"/>
    <property type="project" value="TreeGrafter"/>
</dbReference>
<dbReference type="NCBIfam" id="TIGR01489">
    <property type="entry name" value="DKMTPPase-SF"/>
    <property type="match status" value="1"/>
</dbReference>
<dbReference type="GO" id="GO:0005737">
    <property type="term" value="C:cytoplasm"/>
    <property type="evidence" value="ECO:0007669"/>
    <property type="project" value="TreeGrafter"/>
</dbReference>
<accession>A0A0U1M9T1</accession>
<dbReference type="InterPro" id="IPR006384">
    <property type="entry name" value="HAD_hydro_PyrdxlP_Pase-like"/>
</dbReference>
<dbReference type="InterPro" id="IPR036412">
    <property type="entry name" value="HAD-like_sf"/>
</dbReference>
<sequence length="866" mass="98015">MGSTALPYIQTNPKIIFFTDFDGTITMEDSNDYLTDNLGFGYEKRRALNRDVLSGRATFREVFRDMLESVKPGFAECIDILKSKMRLDPYFLEFYNWAKENNVPIVVVSSGMIPIIQALFEAFLGHTPDPRHLTIVANDVESRDGKDINSPGGWQIKYRDNSHFGHDKSIEIKPYGALPADKRPTLLYAGDGMSDLSAARQTDLLFAKKGQDLVTYCEENGVPFTVFEDWSSIFATTKAIHEGKTSAKIVAAQAIEKPLTQIIRNKQNNFSHTRRSGIALAQKISQLATCGTCPSLFLIHSNRQPIPASRRTADMTRRLIRTGVQLSFFGFVVFLLILFIDNRFRVLPNSIHGHLPTHHPGFVVTDVTITTCSAINVFSSCRLDPSVWYRVDKDLYLGNTWSSSAYVHFQRKREEDLLETDKVVVDLRISRVDPNSVKDKSSPSLSGEWEARPGGIWLKRSSEPHVSDSKIALTSLDVLFGADAVDPRPKWEVKDMPILLNGLTEETEARITVRRGVPPAIKKPVPRINENDRFKIMQAADLHLSTGTGHCRDPVPEERVPGEKCEADPRTMEFVEKLLDEEKPDLVVFSGDEINGDTSKDAQSAVFKFVKPLVERKIPYAAIFGNHDDEGNLNREQLMALLEDLPYSLSTAGPEDIDGVGNYVVEVLGRSTTHHSALTLYLLDTHSYSPDERQFRGYNWLKPSQIRWFKSTSQSLKKKHDQYTHMHMNMAFIHIPLPEYRGDDKQRPWKGNWLEAPTAPAFNSGFMDALVEENVLFVSCGHDHVNDYCMLNRDDKEKPNLWMCYGGASGFGGYGGYNGYIRRMRFYEFDMGPGRIVTYKRLEYGDTESRLDEMMIVDAGQVREVE</sequence>
<dbReference type="InterPro" id="IPR004843">
    <property type="entry name" value="Calcineurin-like_PHP"/>
</dbReference>
<feature type="domain" description="Calcineurin-like phosphoesterase" evidence="3">
    <location>
        <begin position="534"/>
        <end position="785"/>
    </location>
</feature>
<evidence type="ECO:0000259" key="3">
    <source>
        <dbReference type="Pfam" id="PF00149"/>
    </source>
</evidence>
<protein>
    <recommendedName>
        <fullName evidence="3">Calcineurin-like phosphoesterase domain-containing protein</fullName>
    </recommendedName>
</protein>
<keyword evidence="2" id="KW-0812">Transmembrane</keyword>
<evidence type="ECO:0000313" key="4">
    <source>
        <dbReference type="EMBL" id="CRG92318.1"/>
    </source>
</evidence>
<evidence type="ECO:0000313" key="5">
    <source>
        <dbReference type="Proteomes" id="UP000054383"/>
    </source>
</evidence>
<dbReference type="FunFam" id="3.60.21.10:FF:000054">
    <property type="entry name" value="DCR2p Phosphoesterase"/>
    <property type="match status" value="1"/>
</dbReference>
<dbReference type="SUPFAM" id="SSF56300">
    <property type="entry name" value="Metallo-dependent phosphatases"/>
    <property type="match status" value="1"/>
</dbReference>